<proteinExistence type="predicted"/>
<name>A0ABQ6N9J8_9STRA</name>
<feature type="region of interest" description="Disordered" evidence="6">
    <location>
        <begin position="1"/>
        <end position="26"/>
    </location>
</feature>
<reference evidence="7 8" key="1">
    <citation type="journal article" date="2023" name="Commun. Biol.">
        <title>Genome analysis of Parmales, the sister group of diatoms, reveals the evolutionary specialization of diatoms from phago-mixotrophs to photoautotrophs.</title>
        <authorList>
            <person name="Ban H."/>
            <person name="Sato S."/>
            <person name="Yoshikawa S."/>
            <person name="Yamada K."/>
            <person name="Nakamura Y."/>
            <person name="Ichinomiya M."/>
            <person name="Sato N."/>
            <person name="Blanc-Mathieu R."/>
            <person name="Endo H."/>
            <person name="Kuwata A."/>
            <person name="Ogata H."/>
        </authorList>
    </citation>
    <scope>NUCLEOTIDE SEQUENCE [LARGE SCALE GENOMIC DNA]</scope>
</reference>
<dbReference type="InterPro" id="IPR019734">
    <property type="entry name" value="TPR_rpt"/>
</dbReference>
<evidence type="ECO:0000256" key="6">
    <source>
        <dbReference type="SAM" id="MobiDB-lite"/>
    </source>
</evidence>
<feature type="region of interest" description="Disordered" evidence="6">
    <location>
        <begin position="183"/>
        <end position="205"/>
    </location>
</feature>
<dbReference type="PANTHER" id="PTHR46512">
    <property type="entry name" value="PEPTIDYLPROLYL ISOMERASE"/>
    <property type="match status" value="1"/>
</dbReference>
<sequence>MSTEPKPPAAEGGAKAGKKRPLPQTVDEKIGEALRLKLEGNEAFKAGDLPAAKKAYLQIPLYLNGLVTSDSPMRSFFSTIGADANYASADAGSEDCTRRVKELRTDAAGNLSLVFGRMGRWEKALKYADEALGLAPGSSKFLFRRAAALGELGRPDEALACLEEAERIEPGSKAVARALREMRGRAREGEREKRKKEKELFKGAF</sequence>
<dbReference type="EMBL" id="BRYB01006502">
    <property type="protein sequence ID" value="GMI50377.1"/>
    <property type="molecule type" value="Genomic_DNA"/>
</dbReference>
<keyword evidence="5" id="KW-0802">TPR repeat</keyword>
<comment type="catalytic activity">
    <reaction evidence="1">
        <text>[protein]-peptidylproline (omega=180) = [protein]-peptidylproline (omega=0)</text>
        <dbReference type="Rhea" id="RHEA:16237"/>
        <dbReference type="Rhea" id="RHEA-COMP:10747"/>
        <dbReference type="Rhea" id="RHEA-COMP:10748"/>
        <dbReference type="ChEBI" id="CHEBI:83833"/>
        <dbReference type="ChEBI" id="CHEBI:83834"/>
        <dbReference type="EC" id="5.2.1.8"/>
    </reaction>
</comment>
<dbReference type="Pfam" id="PF14559">
    <property type="entry name" value="TPR_19"/>
    <property type="match status" value="1"/>
</dbReference>
<evidence type="ECO:0000256" key="3">
    <source>
        <dbReference type="ARBA" id="ARBA00023110"/>
    </source>
</evidence>
<dbReference type="InterPro" id="IPR011990">
    <property type="entry name" value="TPR-like_helical_dom_sf"/>
</dbReference>
<dbReference type="InterPro" id="IPR050754">
    <property type="entry name" value="FKBP4/5/8-like"/>
</dbReference>
<keyword evidence="3" id="KW-0697">Rotamase</keyword>
<dbReference type="Proteomes" id="UP001165060">
    <property type="component" value="Unassembled WGS sequence"/>
</dbReference>
<keyword evidence="8" id="KW-1185">Reference proteome</keyword>
<accession>A0ABQ6N9J8</accession>
<evidence type="ECO:0000313" key="8">
    <source>
        <dbReference type="Proteomes" id="UP001165060"/>
    </source>
</evidence>
<feature type="repeat" description="TPR" evidence="5">
    <location>
        <begin position="105"/>
        <end position="138"/>
    </location>
</feature>
<dbReference type="Gene3D" id="1.25.40.10">
    <property type="entry name" value="Tetratricopeptide repeat domain"/>
    <property type="match status" value="1"/>
</dbReference>
<gene>
    <name evidence="7" type="ORF">TeGR_g13822</name>
</gene>
<organism evidence="7 8">
    <name type="scientific">Tetraparma gracilis</name>
    <dbReference type="NCBI Taxonomy" id="2962635"/>
    <lineage>
        <taxon>Eukaryota</taxon>
        <taxon>Sar</taxon>
        <taxon>Stramenopiles</taxon>
        <taxon>Ochrophyta</taxon>
        <taxon>Bolidophyceae</taxon>
        <taxon>Parmales</taxon>
        <taxon>Triparmaceae</taxon>
        <taxon>Tetraparma</taxon>
    </lineage>
</organism>
<evidence type="ECO:0000256" key="5">
    <source>
        <dbReference type="PROSITE-ProRule" id="PRU00339"/>
    </source>
</evidence>
<dbReference type="PANTHER" id="PTHR46512:SF9">
    <property type="entry name" value="PEPTIDYLPROLYL ISOMERASE"/>
    <property type="match status" value="1"/>
</dbReference>
<keyword evidence="4" id="KW-0413">Isomerase</keyword>
<evidence type="ECO:0000313" key="7">
    <source>
        <dbReference type="EMBL" id="GMI50377.1"/>
    </source>
</evidence>
<evidence type="ECO:0000256" key="2">
    <source>
        <dbReference type="ARBA" id="ARBA00013194"/>
    </source>
</evidence>
<evidence type="ECO:0000256" key="1">
    <source>
        <dbReference type="ARBA" id="ARBA00000971"/>
    </source>
</evidence>
<dbReference type="PROSITE" id="PS50005">
    <property type="entry name" value="TPR"/>
    <property type="match status" value="1"/>
</dbReference>
<protein>
    <recommendedName>
        <fullName evidence="2">peptidylprolyl isomerase</fullName>
        <ecNumber evidence="2">5.2.1.8</ecNumber>
    </recommendedName>
</protein>
<dbReference type="SUPFAM" id="SSF48452">
    <property type="entry name" value="TPR-like"/>
    <property type="match status" value="1"/>
</dbReference>
<comment type="caution">
    <text evidence="7">The sequence shown here is derived from an EMBL/GenBank/DDBJ whole genome shotgun (WGS) entry which is preliminary data.</text>
</comment>
<evidence type="ECO:0000256" key="4">
    <source>
        <dbReference type="ARBA" id="ARBA00023235"/>
    </source>
</evidence>
<dbReference type="SMART" id="SM00028">
    <property type="entry name" value="TPR"/>
    <property type="match status" value="2"/>
</dbReference>
<dbReference type="EC" id="5.2.1.8" evidence="2"/>